<proteinExistence type="predicted"/>
<feature type="region of interest" description="Disordered" evidence="1">
    <location>
        <begin position="418"/>
        <end position="467"/>
    </location>
</feature>
<organism evidence="2 3">
    <name type="scientific">Marchantia polymorpha</name>
    <name type="common">Common liverwort</name>
    <name type="synonym">Marchantia aquatica</name>
    <dbReference type="NCBI Taxonomy" id="3197"/>
    <lineage>
        <taxon>Eukaryota</taxon>
        <taxon>Viridiplantae</taxon>
        <taxon>Streptophyta</taxon>
        <taxon>Embryophyta</taxon>
        <taxon>Marchantiophyta</taxon>
        <taxon>Marchantiopsida</taxon>
        <taxon>Marchantiidae</taxon>
        <taxon>Marchantiales</taxon>
        <taxon>Marchantiaceae</taxon>
        <taxon>Marchantia</taxon>
    </lineage>
</organism>
<dbReference type="Proteomes" id="UP000244005">
    <property type="component" value="Unassembled WGS sequence"/>
</dbReference>
<accession>A0A2R6WIP1</accession>
<evidence type="ECO:0000313" key="2">
    <source>
        <dbReference type="EMBL" id="PTQ33703.1"/>
    </source>
</evidence>
<protein>
    <submittedName>
        <fullName evidence="2">Uncharacterized protein</fullName>
    </submittedName>
</protein>
<sequence>MNACFRRRRKIGVTHNSSIPTHQPMDSFPGQGGGVMTAFFIYSRLRKSLTRRTDPRTVEAPDGGRVKAANAFFRGGLKTTVFGRSFETCVLRGCVEGNRILGGSIETTVFRQGPATPPAYSKTIGNRESEGKCAPRHAVVFLRLALFRHCLTLGAPIHGRLIALQHALGQSLQADIAPPSASEEPLEPGQNPRLLALLNLLGNDGFAGPRGANFLRFQIDRHPLLLPFNLSLLAFPLRSPIVERRGVALLEPGHERCLGRQTPEVQPRGRAAVLLRDEFGRGQAARGPEQLVGGSAGVRTQLGNAVGEHAPMARATGGHLAALTAAGIRSGRDHHLQVGGVDYVLVGAHGVGASAQNRPAAAVIVGPPLHPAQLDGEHGSDGGAALRPVEHGLDFRAVEPQPVVVVLAQVAAGAPAVLRQQRRGRDPPAQVRRPQAVAHAAPAAEATGIREGPGAGADVVRKERAPA</sequence>
<keyword evidence="3" id="KW-1185">Reference proteome</keyword>
<name>A0A2R6WIP1_MARPO</name>
<evidence type="ECO:0000313" key="3">
    <source>
        <dbReference type="Proteomes" id="UP000244005"/>
    </source>
</evidence>
<reference evidence="3" key="1">
    <citation type="journal article" date="2017" name="Cell">
        <title>Insights into land plant evolution garnered from the Marchantia polymorpha genome.</title>
        <authorList>
            <person name="Bowman J.L."/>
            <person name="Kohchi T."/>
            <person name="Yamato K.T."/>
            <person name="Jenkins J."/>
            <person name="Shu S."/>
            <person name="Ishizaki K."/>
            <person name="Yamaoka S."/>
            <person name="Nishihama R."/>
            <person name="Nakamura Y."/>
            <person name="Berger F."/>
            <person name="Adam C."/>
            <person name="Aki S.S."/>
            <person name="Althoff F."/>
            <person name="Araki T."/>
            <person name="Arteaga-Vazquez M.A."/>
            <person name="Balasubrmanian S."/>
            <person name="Barry K."/>
            <person name="Bauer D."/>
            <person name="Boehm C.R."/>
            <person name="Briginshaw L."/>
            <person name="Caballero-Perez J."/>
            <person name="Catarino B."/>
            <person name="Chen F."/>
            <person name="Chiyoda S."/>
            <person name="Chovatia M."/>
            <person name="Davies K.M."/>
            <person name="Delmans M."/>
            <person name="Demura T."/>
            <person name="Dierschke T."/>
            <person name="Dolan L."/>
            <person name="Dorantes-Acosta A.E."/>
            <person name="Eklund D.M."/>
            <person name="Florent S.N."/>
            <person name="Flores-Sandoval E."/>
            <person name="Fujiyama A."/>
            <person name="Fukuzawa H."/>
            <person name="Galik B."/>
            <person name="Grimanelli D."/>
            <person name="Grimwood J."/>
            <person name="Grossniklaus U."/>
            <person name="Hamada T."/>
            <person name="Haseloff J."/>
            <person name="Hetherington A.J."/>
            <person name="Higo A."/>
            <person name="Hirakawa Y."/>
            <person name="Hundley H.N."/>
            <person name="Ikeda Y."/>
            <person name="Inoue K."/>
            <person name="Inoue S.I."/>
            <person name="Ishida S."/>
            <person name="Jia Q."/>
            <person name="Kakita M."/>
            <person name="Kanazawa T."/>
            <person name="Kawai Y."/>
            <person name="Kawashima T."/>
            <person name="Kennedy M."/>
            <person name="Kinose K."/>
            <person name="Kinoshita T."/>
            <person name="Kohara Y."/>
            <person name="Koide E."/>
            <person name="Komatsu K."/>
            <person name="Kopischke S."/>
            <person name="Kubo M."/>
            <person name="Kyozuka J."/>
            <person name="Lagercrantz U."/>
            <person name="Lin S.S."/>
            <person name="Lindquist E."/>
            <person name="Lipzen A.M."/>
            <person name="Lu C.W."/>
            <person name="De Luna E."/>
            <person name="Martienssen R.A."/>
            <person name="Minamino N."/>
            <person name="Mizutani M."/>
            <person name="Mizutani M."/>
            <person name="Mochizuki N."/>
            <person name="Monte I."/>
            <person name="Mosher R."/>
            <person name="Nagasaki H."/>
            <person name="Nakagami H."/>
            <person name="Naramoto S."/>
            <person name="Nishitani K."/>
            <person name="Ohtani M."/>
            <person name="Okamoto T."/>
            <person name="Okumura M."/>
            <person name="Phillips J."/>
            <person name="Pollak B."/>
            <person name="Reinders A."/>
            <person name="Rovekamp M."/>
            <person name="Sano R."/>
            <person name="Sawa S."/>
            <person name="Schmid M.W."/>
            <person name="Shirakawa M."/>
            <person name="Solano R."/>
            <person name="Spunde A."/>
            <person name="Suetsugu N."/>
            <person name="Sugano S."/>
            <person name="Sugiyama A."/>
            <person name="Sun R."/>
            <person name="Suzuki Y."/>
            <person name="Takenaka M."/>
            <person name="Takezawa D."/>
            <person name="Tomogane H."/>
            <person name="Tsuzuki M."/>
            <person name="Ueda T."/>
            <person name="Umeda M."/>
            <person name="Ward J.M."/>
            <person name="Watanabe Y."/>
            <person name="Yazaki K."/>
            <person name="Yokoyama R."/>
            <person name="Yoshitake Y."/>
            <person name="Yotsui I."/>
            <person name="Zachgo S."/>
            <person name="Schmutz J."/>
        </authorList>
    </citation>
    <scope>NUCLEOTIDE SEQUENCE [LARGE SCALE GENOMIC DNA]</scope>
    <source>
        <strain evidence="3">Tak-1</strain>
    </source>
</reference>
<evidence type="ECO:0000256" key="1">
    <source>
        <dbReference type="SAM" id="MobiDB-lite"/>
    </source>
</evidence>
<gene>
    <name evidence="2" type="ORF">MARPO_0086s0030</name>
</gene>
<dbReference type="EMBL" id="KZ772758">
    <property type="protein sequence ID" value="PTQ33703.1"/>
    <property type="molecule type" value="Genomic_DNA"/>
</dbReference>
<feature type="compositionally biased region" description="Low complexity" evidence="1">
    <location>
        <begin position="429"/>
        <end position="446"/>
    </location>
</feature>
<dbReference type="AlphaFoldDB" id="A0A2R6WIP1"/>